<gene>
    <name evidence="11" type="ORF">DLJ53_24795</name>
</gene>
<dbReference type="GO" id="GO:0022857">
    <property type="term" value="F:transmembrane transporter activity"/>
    <property type="evidence" value="ECO:0007669"/>
    <property type="project" value="UniProtKB-UniRule"/>
</dbReference>
<evidence type="ECO:0000313" key="12">
    <source>
        <dbReference type="Proteomes" id="UP000249590"/>
    </source>
</evidence>
<dbReference type="GO" id="GO:0005886">
    <property type="term" value="C:plasma membrane"/>
    <property type="evidence" value="ECO:0007669"/>
    <property type="project" value="UniProtKB-SubCell"/>
</dbReference>
<keyword evidence="2 9" id="KW-0813">Transport</keyword>
<comment type="subunit">
    <text evidence="9">The complex comprises the extracytoplasmic solute receptor protein and the two transmembrane proteins.</text>
</comment>
<keyword evidence="3" id="KW-1003">Cell membrane</keyword>
<dbReference type="InterPro" id="IPR055348">
    <property type="entry name" value="DctQ"/>
</dbReference>
<protein>
    <recommendedName>
        <fullName evidence="9">TRAP transporter small permease protein</fullName>
    </recommendedName>
</protein>
<keyword evidence="6 9" id="KW-1133">Transmembrane helix</keyword>
<evidence type="ECO:0000259" key="10">
    <source>
        <dbReference type="Pfam" id="PF04290"/>
    </source>
</evidence>
<feature type="transmembrane region" description="Helical" evidence="9">
    <location>
        <begin position="47"/>
        <end position="65"/>
    </location>
</feature>
<evidence type="ECO:0000256" key="8">
    <source>
        <dbReference type="ARBA" id="ARBA00038436"/>
    </source>
</evidence>
<comment type="similarity">
    <text evidence="8 9">Belongs to the TRAP transporter small permease family.</text>
</comment>
<comment type="function">
    <text evidence="9">Part of the tripartite ATP-independent periplasmic (TRAP) transport system.</text>
</comment>
<dbReference type="Pfam" id="PF04290">
    <property type="entry name" value="DctQ"/>
    <property type="match status" value="1"/>
</dbReference>
<feature type="transmembrane region" description="Helical" evidence="9">
    <location>
        <begin position="12"/>
        <end position="35"/>
    </location>
</feature>
<dbReference type="InterPro" id="IPR007387">
    <property type="entry name" value="TRAP_DctQ"/>
</dbReference>
<dbReference type="AlphaFoldDB" id="A0A8B2NL82"/>
<evidence type="ECO:0000256" key="3">
    <source>
        <dbReference type="ARBA" id="ARBA00022475"/>
    </source>
</evidence>
<feature type="transmembrane region" description="Helical" evidence="9">
    <location>
        <begin position="86"/>
        <end position="107"/>
    </location>
</feature>
<feature type="domain" description="Tripartite ATP-independent periplasmic transporters DctQ component" evidence="10">
    <location>
        <begin position="24"/>
        <end position="149"/>
    </location>
</feature>
<dbReference type="Proteomes" id="UP000249590">
    <property type="component" value="Unassembled WGS sequence"/>
</dbReference>
<accession>A0A8B2NL82</accession>
<reference evidence="11 12" key="1">
    <citation type="submission" date="2018-05" db="EMBL/GenBank/DDBJ databases">
        <title>Acuticoccus sediminis sp. nov., isolated from deep-sea sediment of Indian Ocean.</title>
        <authorList>
            <person name="Liu X."/>
            <person name="Lai Q."/>
            <person name="Du Y."/>
            <person name="Sun F."/>
            <person name="Zhang X."/>
            <person name="Wang S."/>
            <person name="Shao Z."/>
        </authorList>
    </citation>
    <scope>NUCLEOTIDE SEQUENCE [LARGE SCALE GENOMIC DNA]</scope>
    <source>
        <strain evidence="11 12">PTG4-2</strain>
    </source>
</reference>
<dbReference type="EMBL" id="QHHQ01000006">
    <property type="protein sequence ID" value="RAH98855.1"/>
    <property type="molecule type" value="Genomic_DNA"/>
</dbReference>
<evidence type="ECO:0000256" key="7">
    <source>
        <dbReference type="ARBA" id="ARBA00023136"/>
    </source>
</evidence>
<evidence type="ECO:0000313" key="11">
    <source>
        <dbReference type="EMBL" id="RAH98855.1"/>
    </source>
</evidence>
<dbReference type="PANTHER" id="PTHR35011:SF2">
    <property type="entry name" value="2,3-DIKETO-L-GULONATE TRAP TRANSPORTER SMALL PERMEASE PROTEIN YIAM"/>
    <property type="match status" value="1"/>
</dbReference>
<evidence type="ECO:0000256" key="2">
    <source>
        <dbReference type="ARBA" id="ARBA00022448"/>
    </source>
</evidence>
<dbReference type="RefSeq" id="WP_111350274.1">
    <property type="nucleotide sequence ID" value="NZ_JAIWKD010000004.1"/>
</dbReference>
<feature type="transmembrane region" description="Helical" evidence="9">
    <location>
        <begin position="127"/>
        <end position="154"/>
    </location>
</feature>
<dbReference type="OrthoDB" id="7866592at2"/>
<evidence type="ECO:0000256" key="9">
    <source>
        <dbReference type="RuleBase" id="RU369079"/>
    </source>
</evidence>
<keyword evidence="4 9" id="KW-0997">Cell inner membrane</keyword>
<evidence type="ECO:0000256" key="4">
    <source>
        <dbReference type="ARBA" id="ARBA00022519"/>
    </source>
</evidence>
<evidence type="ECO:0000256" key="6">
    <source>
        <dbReference type="ARBA" id="ARBA00022989"/>
    </source>
</evidence>
<evidence type="ECO:0000256" key="1">
    <source>
        <dbReference type="ARBA" id="ARBA00004429"/>
    </source>
</evidence>
<keyword evidence="5 9" id="KW-0812">Transmembrane</keyword>
<dbReference type="GO" id="GO:0015740">
    <property type="term" value="P:C4-dicarboxylate transport"/>
    <property type="evidence" value="ECO:0007669"/>
    <property type="project" value="TreeGrafter"/>
</dbReference>
<evidence type="ECO:0000256" key="5">
    <source>
        <dbReference type="ARBA" id="ARBA00022692"/>
    </source>
</evidence>
<dbReference type="PANTHER" id="PTHR35011">
    <property type="entry name" value="2,3-DIKETO-L-GULONATE TRAP TRANSPORTER SMALL PERMEASE PROTEIN YIAM"/>
    <property type="match status" value="1"/>
</dbReference>
<comment type="caution">
    <text evidence="11">The sequence shown here is derived from an EMBL/GenBank/DDBJ whole genome shotgun (WGS) entry which is preliminary data.</text>
</comment>
<proteinExistence type="inferred from homology"/>
<comment type="subcellular location">
    <subcellularLocation>
        <location evidence="1 9">Cell inner membrane</location>
        <topology evidence="1 9">Multi-pass membrane protein</topology>
    </subcellularLocation>
</comment>
<keyword evidence="12" id="KW-1185">Reference proteome</keyword>
<keyword evidence="7 9" id="KW-0472">Membrane</keyword>
<organism evidence="11 12">
    <name type="scientific">Acuticoccus sediminis</name>
    <dbReference type="NCBI Taxonomy" id="2184697"/>
    <lineage>
        <taxon>Bacteria</taxon>
        <taxon>Pseudomonadati</taxon>
        <taxon>Pseudomonadota</taxon>
        <taxon>Alphaproteobacteria</taxon>
        <taxon>Hyphomicrobiales</taxon>
        <taxon>Amorphaceae</taxon>
        <taxon>Acuticoccus</taxon>
    </lineage>
</organism>
<sequence>MVRFLERFCAGTEAVAGLLLALVTVLIVVSAVGRYLFAVPVPDSFDLSRLLIGAAVMWGFAALGFRGSHIKVEIFAEALPRPVRRVVDAFAWTLVLVFVVLLAWKMFARVDRAYSGGEATFDLRLVVWPLLGVIWLGAAAAVLTVAARLGLIILRGDTLDHAERIDQDDEAHG</sequence>
<name>A0A8B2NL82_9HYPH</name>